<name>A0A075B5B0_ROZAC</name>
<evidence type="ECO:0000256" key="2">
    <source>
        <dbReference type="ARBA" id="ARBA00022692"/>
    </source>
</evidence>
<proteinExistence type="predicted"/>
<dbReference type="HOGENOM" id="CLU_459377_0_0_1"/>
<sequence length="594" mass="68380">MDKVVYLLHDNTFRRTTNIETIFPDRIDDPAYSFDWKEIRKLSLKMGDTVTNEKIPNFDSLLKLVKKYPSKKLIFDVNYPPKGNILSKTLRDKLFESIVRSNLTDQVIFLNLKVPRKFKGNITDHINAKDAGRLISVNEIIAGNITFLNIPLGVPHSYIQSIQRYNQRVQTEANSHTRPIHLNVYVVSHPLFFSQVWLLGIDSVTTNCVEKMNAMSRPIWYMKRKYYIATVFPINALSAILLLFSAGIFSFFELHTIYRDIHQNALYSLPFEDPSFYDKLKRLTSKTENILKDLANETSVNYTKGIKDETFQSYYNTLEKKARLREAYKILCKHVAPRCVKFRQKQLKSLCDATSFSYFAEEEGNEVLVTISGHHVTLKDDGEICGLEIAIADKNGNTVQVPEFLATVLKLQLEKHDIASLEQVFEILDQEDQLLKKYDNPCLLSLIDALRKEYEFVSFESIFPKIDLPLGYFLTLQLQNIPQIKQNDFADDLVLPASMYFVVQLSKPLVCIQKSMEEILNTLEMQTDISKFGKSKFLDLLTQGKSVSNKNDSIGFEFRHIHVKSIKKLGRIIEIVKAQILYNDSVLNEGHVAL</sequence>
<evidence type="ECO:0000256" key="5">
    <source>
        <dbReference type="ARBA" id="ARBA00023136"/>
    </source>
</evidence>
<protein>
    <recommendedName>
        <fullName evidence="8">GP-PDE domain-containing protein</fullName>
    </recommendedName>
</protein>
<keyword evidence="10" id="KW-1185">Reference proteome</keyword>
<dbReference type="GO" id="GO:0006629">
    <property type="term" value="P:lipid metabolic process"/>
    <property type="evidence" value="ECO:0007669"/>
    <property type="project" value="InterPro"/>
</dbReference>
<keyword evidence="2 7" id="KW-0812">Transmembrane</keyword>
<evidence type="ECO:0000313" key="10">
    <source>
        <dbReference type="Proteomes" id="UP000030755"/>
    </source>
</evidence>
<gene>
    <name evidence="9" type="ORF">O9G_004450</name>
</gene>
<evidence type="ECO:0000259" key="8">
    <source>
        <dbReference type="PROSITE" id="PS51704"/>
    </source>
</evidence>
<reference evidence="9 10" key="1">
    <citation type="journal article" date="2013" name="Curr. Biol.">
        <title>Shared signatures of parasitism and phylogenomics unite Cryptomycota and microsporidia.</title>
        <authorList>
            <person name="James T.Y."/>
            <person name="Pelin A."/>
            <person name="Bonen L."/>
            <person name="Ahrendt S."/>
            <person name="Sain D."/>
            <person name="Corradi N."/>
            <person name="Stajich J.E."/>
        </authorList>
    </citation>
    <scope>NUCLEOTIDE SEQUENCE [LARGE SCALE GENOMIC DNA]</scope>
    <source>
        <strain evidence="9 10">CSF55</strain>
    </source>
</reference>
<keyword evidence="3" id="KW-0378">Hydrolase</keyword>
<dbReference type="GO" id="GO:0016020">
    <property type="term" value="C:membrane"/>
    <property type="evidence" value="ECO:0007669"/>
    <property type="project" value="UniProtKB-SubCell"/>
</dbReference>
<dbReference type="SUPFAM" id="SSF51695">
    <property type="entry name" value="PLC-like phosphodiesterases"/>
    <property type="match status" value="1"/>
</dbReference>
<dbReference type="Proteomes" id="UP000030755">
    <property type="component" value="Unassembled WGS sequence"/>
</dbReference>
<dbReference type="AlphaFoldDB" id="A0A075B5B0"/>
<dbReference type="EMBL" id="KE560361">
    <property type="protein sequence ID" value="EPZ37039.1"/>
    <property type="molecule type" value="Genomic_DNA"/>
</dbReference>
<evidence type="ECO:0000313" key="9">
    <source>
        <dbReference type="EMBL" id="EPZ37039.1"/>
    </source>
</evidence>
<dbReference type="STRING" id="988480.A0A075B5B0"/>
<comment type="subcellular location">
    <subcellularLocation>
        <location evidence="1">Membrane</location>
        <topology evidence="1">Multi-pass membrane protein</topology>
    </subcellularLocation>
</comment>
<keyword evidence="5 7" id="KW-0472">Membrane</keyword>
<evidence type="ECO:0000256" key="3">
    <source>
        <dbReference type="ARBA" id="ARBA00022801"/>
    </source>
</evidence>
<dbReference type="OrthoDB" id="1058301at2759"/>
<dbReference type="GO" id="GO:0008081">
    <property type="term" value="F:phosphoric diester hydrolase activity"/>
    <property type="evidence" value="ECO:0007669"/>
    <property type="project" value="InterPro"/>
</dbReference>
<evidence type="ECO:0000256" key="1">
    <source>
        <dbReference type="ARBA" id="ARBA00004141"/>
    </source>
</evidence>
<keyword evidence="4 7" id="KW-1133">Transmembrane helix</keyword>
<feature type="domain" description="GP-PDE" evidence="8">
    <location>
        <begin position="1"/>
        <end position="216"/>
    </location>
</feature>
<dbReference type="Gene3D" id="3.20.20.190">
    <property type="entry name" value="Phosphatidylinositol (PI) phosphodiesterase"/>
    <property type="match status" value="1"/>
</dbReference>
<organism evidence="9 10">
    <name type="scientific">Rozella allomycis (strain CSF55)</name>
    <dbReference type="NCBI Taxonomy" id="988480"/>
    <lineage>
        <taxon>Eukaryota</taxon>
        <taxon>Fungi</taxon>
        <taxon>Fungi incertae sedis</taxon>
        <taxon>Cryptomycota</taxon>
        <taxon>Cryptomycota incertae sedis</taxon>
        <taxon>Rozella</taxon>
    </lineage>
</organism>
<feature type="transmembrane region" description="Helical" evidence="7">
    <location>
        <begin position="226"/>
        <end position="252"/>
    </location>
</feature>
<dbReference type="PROSITE" id="PS51704">
    <property type="entry name" value="GP_PDE"/>
    <property type="match status" value="1"/>
</dbReference>
<dbReference type="InterPro" id="IPR030395">
    <property type="entry name" value="GP_PDE_dom"/>
</dbReference>
<dbReference type="PANTHER" id="PTHR23344:SF50">
    <property type="entry name" value="GP-PDE DOMAIN-CONTAINING PROTEIN"/>
    <property type="match status" value="1"/>
</dbReference>
<evidence type="ECO:0000256" key="7">
    <source>
        <dbReference type="SAM" id="Phobius"/>
    </source>
</evidence>
<evidence type="ECO:0000256" key="4">
    <source>
        <dbReference type="ARBA" id="ARBA00022989"/>
    </source>
</evidence>
<keyword evidence="6" id="KW-0325">Glycoprotein</keyword>
<accession>A0A075B5B0</accession>
<evidence type="ECO:0000256" key="6">
    <source>
        <dbReference type="ARBA" id="ARBA00023180"/>
    </source>
</evidence>
<dbReference type="InterPro" id="IPR017946">
    <property type="entry name" value="PLC-like_Pdiesterase_TIM-brl"/>
</dbReference>
<dbReference type="PANTHER" id="PTHR23344">
    <property type="entry name" value="GLYCEROPHOSPHORYL DIESTER PHOSPHODIESTERASE"/>
    <property type="match status" value="1"/>
</dbReference>